<feature type="region of interest" description="Disordered" evidence="1">
    <location>
        <begin position="196"/>
        <end position="222"/>
    </location>
</feature>
<sequence>MSSEPLGLSGSQILEEDRIFSYGGAIEGQNTAPLCARAISMIAPSVIPQSHTPHAPIRIQSGPRELERPGSRTETRLKRFAWPMGEEETRDQETEVGCPITLHVYATGRPLVFYNGGKRFGVGPKGRSMSMKKECVSLTVRKLILAGPWLEKRCGHWPQPPRSGSIPPSAARIDPSAPAQSDLPSVTLCAFNDSETADFEQSPPTSRINLPPPPPCSHLKHGSAFEPRLSLRPASVDSTHPTPSRPRFHTLASSHRVAIPHDLEIGGPSATRELASASRVPTPMLPSVPTLMTHPLTHTRPRRVRVSRGFASELSRGYLPSSPPPLVPFLSRVTVPPSMVSSNPLPPSVKHGRPISWNIGGAENRTLVVSDTSSRSRWKAEVKGVYPGPDSDVFDTSLGGSASAKVLVRVVRWAGVGRVGAFLPRDGGVEVEAGLLAVFQRHTPTHDLIIENVASRLGWSGLWVRIFNAWDVPRSNGRKSWNPGSSKRELPRPPTTSSPHDPNYNPRNAWFGHRTTEPLPIPPLPTDLEISGVPTCGVRLSEVWGAGMEVWMGANRWG</sequence>
<name>A0A4Y7T2E9_COPMI</name>
<reference evidence="2 3" key="1">
    <citation type="journal article" date="2019" name="Nat. Ecol. Evol.">
        <title>Megaphylogeny resolves global patterns of mushroom evolution.</title>
        <authorList>
            <person name="Varga T."/>
            <person name="Krizsan K."/>
            <person name="Foldi C."/>
            <person name="Dima B."/>
            <person name="Sanchez-Garcia M."/>
            <person name="Sanchez-Ramirez S."/>
            <person name="Szollosi G.J."/>
            <person name="Szarkandi J.G."/>
            <person name="Papp V."/>
            <person name="Albert L."/>
            <person name="Andreopoulos W."/>
            <person name="Angelini C."/>
            <person name="Antonin V."/>
            <person name="Barry K.W."/>
            <person name="Bougher N.L."/>
            <person name="Buchanan P."/>
            <person name="Buyck B."/>
            <person name="Bense V."/>
            <person name="Catcheside P."/>
            <person name="Chovatia M."/>
            <person name="Cooper J."/>
            <person name="Damon W."/>
            <person name="Desjardin D."/>
            <person name="Finy P."/>
            <person name="Geml J."/>
            <person name="Haridas S."/>
            <person name="Hughes K."/>
            <person name="Justo A."/>
            <person name="Karasinski D."/>
            <person name="Kautmanova I."/>
            <person name="Kiss B."/>
            <person name="Kocsube S."/>
            <person name="Kotiranta H."/>
            <person name="LaButti K.M."/>
            <person name="Lechner B.E."/>
            <person name="Liimatainen K."/>
            <person name="Lipzen A."/>
            <person name="Lukacs Z."/>
            <person name="Mihaltcheva S."/>
            <person name="Morgado L.N."/>
            <person name="Niskanen T."/>
            <person name="Noordeloos M.E."/>
            <person name="Ohm R.A."/>
            <person name="Ortiz-Santana B."/>
            <person name="Ovrebo C."/>
            <person name="Racz N."/>
            <person name="Riley R."/>
            <person name="Savchenko A."/>
            <person name="Shiryaev A."/>
            <person name="Soop K."/>
            <person name="Spirin V."/>
            <person name="Szebenyi C."/>
            <person name="Tomsovsky M."/>
            <person name="Tulloss R.E."/>
            <person name="Uehling J."/>
            <person name="Grigoriev I.V."/>
            <person name="Vagvolgyi C."/>
            <person name="Papp T."/>
            <person name="Martin F.M."/>
            <person name="Miettinen O."/>
            <person name="Hibbett D.S."/>
            <person name="Nagy L.G."/>
        </authorList>
    </citation>
    <scope>NUCLEOTIDE SEQUENCE [LARGE SCALE GENOMIC DNA]</scope>
    <source>
        <strain evidence="2 3">FP101781</strain>
    </source>
</reference>
<proteinExistence type="predicted"/>
<feature type="region of interest" description="Disordered" evidence="1">
    <location>
        <begin position="156"/>
        <end position="182"/>
    </location>
</feature>
<dbReference type="AlphaFoldDB" id="A0A4Y7T2E9"/>
<organism evidence="2 3">
    <name type="scientific">Coprinellus micaceus</name>
    <name type="common">Glistening ink-cap mushroom</name>
    <name type="synonym">Coprinus micaceus</name>
    <dbReference type="NCBI Taxonomy" id="71717"/>
    <lineage>
        <taxon>Eukaryota</taxon>
        <taxon>Fungi</taxon>
        <taxon>Dikarya</taxon>
        <taxon>Basidiomycota</taxon>
        <taxon>Agaricomycotina</taxon>
        <taxon>Agaricomycetes</taxon>
        <taxon>Agaricomycetidae</taxon>
        <taxon>Agaricales</taxon>
        <taxon>Agaricineae</taxon>
        <taxon>Psathyrellaceae</taxon>
        <taxon>Coprinellus</taxon>
    </lineage>
</organism>
<dbReference type="Proteomes" id="UP000298030">
    <property type="component" value="Unassembled WGS sequence"/>
</dbReference>
<protein>
    <submittedName>
        <fullName evidence="2">Uncharacterized protein</fullName>
    </submittedName>
</protein>
<accession>A0A4Y7T2E9</accession>
<evidence type="ECO:0000256" key="1">
    <source>
        <dbReference type="SAM" id="MobiDB-lite"/>
    </source>
</evidence>
<keyword evidence="3" id="KW-1185">Reference proteome</keyword>
<feature type="compositionally biased region" description="Basic and acidic residues" evidence="1">
    <location>
        <begin position="64"/>
        <end position="74"/>
    </location>
</feature>
<dbReference type="EMBL" id="QPFP01000034">
    <property type="protein sequence ID" value="TEB28128.1"/>
    <property type="molecule type" value="Genomic_DNA"/>
</dbReference>
<gene>
    <name evidence="2" type="ORF">FA13DRAFT_1711957</name>
</gene>
<evidence type="ECO:0000313" key="2">
    <source>
        <dbReference type="EMBL" id="TEB28128.1"/>
    </source>
</evidence>
<feature type="region of interest" description="Disordered" evidence="1">
    <location>
        <begin position="477"/>
        <end position="511"/>
    </location>
</feature>
<evidence type="ECO:0000313" key="3">
    <source>
        <dbReference type="Proteomes" id="UP000298030"/>
    </source>
</evidence>
<feature type="region of interest" description="Disordered" evidence="1">
    <location>
        <begin position="50"/>
        <end position="74"/>
    </location>
</feature>
<comment type="caution">
    <text evidence="2">The sequence shown here is derived from an EMBL/GenBank/DDBJ whole genome shotgun (WGS) entry which is preliminary data.</text>
</comment>